<protein>
    <submittedName>
        <fullName evidence="1">Uncharacterized protein</fullName>
    </submittedName>
</protein>
<evidence type="ECO:0000313" key="2">
    <source>
        <dbReference type="Proteomes" id="UP001283361"/>
    </source>
</evidence>
<proteinExistence type="predicted"/>
<reference evidence="1" key="1">
    <citation type="journal article" date="2023" name="G3 (Bethesda)">
        <title>A reference genome for the long-term kleptoplast-retaining sea slug Elysia crispata morphotype clarki.</title>
        <authorList>
            <person name="Eastman K.E."/>
            <person name="Pendleton A.L."/>
            <person name="Shaikh M.A."/>
            <person name="Suttiyut T."/>
            <person name="Ogas R."/>
            <person name="Tomko P."/>
            <person name="Gavelis G."/>
            <person name="Widhalm J.R."/>
            <person name="Wisecaver J.H."/>
        </authorList>
    </citation>
    <scope>NUCLEOTIDE SEQUENCE</scope>
    <source>
        <strain evidence="1">ECLA1</strain>
    </source>
</reference>
<evidence type="ECO:0000313" key="1">
    <source>
        <dbReference type="EMBL" id="KAK3772649.1"/>
    </source>
</evidence>
<dbReference type="Proteomes" id="UP001283361">
    <property type="component" value="Unassembled WGS sequence"/>
</dbReference>
<comment type="caution">
    <text evidence="1">The sequence shown here is derived from an EMBL/GenBank/DDBJ whole genome shotgun (WGS) entry which is preliminary data.</text>
</comment>
<accession>A0AAE1DJ52</accession>
<dbReference type="AlphaFoldDB" id="A0AAE1DJ52"/>
<dbReference type="EMBL" id="JAWDGP010003608">
    <property type="protein sequence ID" value="KAK3772649.1"/>
    <property type="molecule type" value="Genomic_DNA"/>
</dbReference>
<sequence>MTPTLPRQQRNFEHGRLVCSAVNVEGRGETFRVRRVEQVEQSLRYTRPMRQTSLASVLSNTLAHTPRVFPAQGQTDTVEVMTL</sequence>
<organism evidence="1 2">
    <name type="scientific">Elysia crispata</name>
    <name type="common">lettuce slug</name>
    <dbReference type="NCBI Taxonomy" id="231223"/>
    <lineage>
        <taxon>Eukaryota</taxon>
        <taxon>Metazoa</taxon>
        <taxon>Spiralia</taxon>
        <taxon>Lophotrochozoa</taxon>
        <taxon>Mollusca</taxon>
        <taxon>Gastropoda</taxon>
        <taxon>Heterobranchia</taxon>
        <taxon>Euthyneura</taxon>
        <taxon>Panpulmonata</taxon>
        <taxon>Sacoglossa</taxon>
        <taxon>Placobranchoidea</taxon>
        <taxon>Plakobranchidae</taxon>
        <taxon>Elysia</taxon>
    </lineage>
</organism>
<keyword evidence="2" id="KW-1185">Reference proteome</keyword>
<name>A0AAE1DJ52_9GAST</name>
<gene>
    <name evidence="1" type="ORF">RRG08_016062</name>
</gene>